<proteinExistence type="inferred from homology"/>
<dbReference type="InterPro" id="IPR003829">
    <property type="entry name" value="Pirin_N_dom"/>
</dbReference>
<dbReference type="InterPro" id="IPR041602">
    <property type="entry name" value="Quercetinase_C"/>
</dbReference>
<comment type="caution">
    <text evidence="6">The sequence shown here is derived from an EMBL/GenBank/DDBJ whole genome shotgun (WGS) entry which is preliminary data.</text>
</comment>
<dbReference type="PANTHER" id="PTHR43212">
    <property type="entry name" value="QUERCETIN 2,3-DIOXYGENASE"/>
    <property type="match status" value="1"/>
</dbReference>
<evidence type="ECO:0000256" key="2">
    <source>
        <dbReference type="PIRSR" id="PIRSR006232-1"/>
    </source>
</evidence>
<feature type="binding site" evidence="2">
    <location>
        <position position="103"/>
    </location>
    <ligand>
        <name>Fe cation</name>
        <dbReference type="ChEBI" id="CHEBI:24875"/>
    </ligand>
</feature>
<reference evidence="6" key="1">
    <citation type="journal article" date="2020" name="mSystems">
        <title>Genome- and Community-Level Interaction Insights into Carbon Utilization and Element Cycling Functions of Hydrothermarchaeota in Hydrothermal Sediment.</title>
        <authorList>
            <person name="Zhou Z."/>
            <person name="Liu Y."/>
            <person name="Xu W."/>
            <person name="Pan J."/>
            <person name="Luo Z.H."/>
            <person name="Li M."/>
        </authorList>
    </citation>
    <scope>NUCLEOTIDE SEQUENCE [LARGE SCALE GENOMIC DNA]</scope>
    <source>
        <strain evidence="6">SpSt-374</strain>
    </source>
</reference>
<dbReference type="CDD" id="cd20311">
    <property type="entry name" value="cupin_Yhhw_C"/>
    <property type="match status" value="1"/>
</dbReference>
<dbReference type="InterPro" id="IPR014710">
    <property type="entry name" value="RmlC-like_jellyroll"/>
</dbReference>
<gene>
    <name evidence="6" type="ORF">ENR15_22775</name>
</gene>
<organism evidence="6">
    <name type="scientific">Planktothricoides sp. SpSt-374</name>
    <dbReference type="NCBI Taxonomy" id="2282167"/>
    <lineage>
        <taxon>Bacteria</taxon>
        <taxon>Bacillati</taxon>
        <taxon>Cyanobacteriota</taxon>
        <taxon>Cyanophyceae</taxon>
        <taxon>Oscillatoriophycideae</taxon>
        <taxon>Oscillatoriales</taxon>
        <taxon>Oscillatoriaceae</taxon>
        <taxon>Planktothricoides</taxon>
    </lineage>
</organism>
<feature type="binding site" evidence="2">
    <location>
        <position position="59"/>
    </location>
    <ligand>
        <name>Fe cation</name>
        <dbReference type="ChEBI" id="CHEBI:24875"/>
    </ligand>
</feature>
<dbReference type="InterPro" id="IPR012093">
    <property type="entry name" value="Pirin"/>
</dbReference>
<dbReference type="SUPFAM" id="SSF51182">
    <property type="entry name" value="RmlC-like cupins"/>
    <property type="match status" value="1"/>
</dbReference>
<protein>
    <submittedName>
        <fullName evidence="6">Pirin family protein</fullName>
    </submittedName>
</protein>
<comment type="similarity">
    <text evidence="1 3">Belongs to the pirin family.</text>
</comment>
<dbReference type="PIRSF" id="PIRSF006232">
    <property type="entry name" value="Pirin"/>
    <property type="match status" value="1"/>
</dbReference>
<dbReference type="GO" id="GO:0046872">
    <property type="term" value="F:metal ion binding"/>
    <property type="evidence" value="ECO:0007669"/>
    <property type="project" value="UniProtKB-KW"/>
</dbReference>
<feature type="binding site" evidence="2">
    <location>
        <position position="57"/>
    </location>
    <ligand>
        <name>Fe cation</name>
        <dbReference type="ChEBI" id="CHEBI:24875"/>
    </ligand>
</feature>
<name>A0A7C3ZNG2_9CYAN</name>
<keyword evidence="2" id="KW-0408">Iron</keyword>
<dbReference type="Gene3D" id="2.60.120.10">
    <property type="entry name" value="Jelly Rolls"/>
    <property type="match status" value="2"/>
</dbReference>
<dbReference type="EMBL" id="DSPX01000233">
    <property type="protein sequence ID" value="HGG03382.1"/>
    <property type="molecule type" value="Genomic_DNA"/>
</dbReference>
<dbReference type="Pfam" id="PF17954">
    <property type="entry name" value="Pirin_C_2"/>
    <property type="match status" value="1"/>
</dbReference>
<feature type="domain" description="Quercetin 2,3-dioxygenase C-terminal cupin" evidence="5">
    <location>
        <begin position="146"/>
        <end position="231"/>
    </location>
</feature>
<feature type="binding site" evidence="2">
    <location>
        <position position="101"/>
    </location>
    <ligand>
        <name>Fe cation</name>
        <dbReference type="ChEBI" id="CHEBI:24875"/>
    </ligand>
</feature>
<dbReference type="AlphaFoldDB" id="A0A7C3ZNG2"/>
<dbReference type="PANTHER" id="PTHR43212:SF3">
    <property type="entry name" value="QUERCETIN 2,3-DIOXYGENASE"/>
    <property type="match status" value="1"/>
</dbReference>
<dbReference type="CDD" id="cd02910">
    <property type="entry name" value="cupin_Yhhw_N"/>
    <property type="match status" value="1"/>
</dbReference>
<evidence type="ECO:0000256" key="3">
    <source>
        <dbReference type="RuleBase" id="RU003457"/>
    </source>
</evidence>
<evidence type="ECO:0000259" key="5">
    <source>
        <dbReference type="Pfam" id="PF17954"/>
    </source>
</evidence>
<feature type="domain" description="Pirin N-terminal" evidence="4">
    <location>
        <begin position="10"/>
        <end position="119"/>
    </location>
</feature>
<evidence type="ECO:0000256" key="1">
    <source>
        <dbReference type="ARBA" id="ARBA00008416"/>
    </source>
</evidence>
<keyword evidence="2" id="KW-0479">Metal-binding</keyword>
<comment type="cofactor">
    <cofactor evidence="2">
        <name>Fe cation</name>
        <dbReference type="ChEBI" id="CHEBI:24875"/>
    </cofactor>
    <text evidence="2">Binds 1 Fe cation per subunit.</text>
</comment>
<evidence type="ECO:0000259" key="4">
    <source>
        <dbReference type="Pfam" id="PF02678"/>
    </source>
</evidence>
<evidence type="ECO:0000313" key="6">
    <source>
        <dbReference type="EMBL" id="HGG03382.1"/>
    </source>
</evidence>
<sequence>MMTIRKSAERGGADYGWLQTYHTFSFSSYYDPQYMGFRSLRVINEDRVAPTKGFATHSHRDMEIVSYVVEGALEHKDSMGNSSVIVPGEVQRMSAGTGVSHSEYNPSDAAPVHLLQIWILPERGGMPPSYEQKKYEDTEKRGKLRLIGSRDGRAGSVTIYQDVDLYGSLLAPGEKIEYEIKPTRGVWLQLVKGQLAVNGQTVSAGDGVAVEGENQLLIAAELDAEFLLFDLA</sequence>
<dbReference type="Pfam" id="PF02678">
    <property type="entry name" value="Pirin"/>
    <property type="match status" value="1"/>
</dbReference>
<dbReference type="InterPro" id="IPR011051">
    <property type="entry name" value="RmlC_Cupin_sf"/>
</dbReference>
<accession>A0A7C3ZNG2</accession>